<dbReference type="RefSeq" id="WP_271223049.1">
    <property type="nucleotide sequence ID" value="NZ_BAAAVD010000059.1"/>
</dbReference>
<sequence>MSAERALGDLRRELHALGAPTEDRDVFWMRSGDPMLSLAPGLVVWVGPEWFRWIGEHCRWCYHTITDPAGAARLIHRIYEHPREEPPEGDNVSPR</sequence>
<evidence type="ECO:0000313" key="2">
    <source>
        <dbReference type="Proteomes" id="UP001143474"/>
    </source>
</evidence>
<dbReference type="AlphaFoldDB" id="A0A9W6IBT9"/>
<reference evidence="1" key="2">
    <citation type="submission" date="2023-01" db="EMBL/GenBank/DDBJ databases">
        <authorList>
            <person name="Sun Q."/>
            <person name="Evtushenko L."/>
        </authorList>
    </citation>
    <scope>NUCLEOTIDE SEQUENCE</scope>
    <source>
        <strain evidence="1">VKM Ac-2007</strain>
    </source>
</reference>
<protein>
    <submittedName>
        <fullName evidence="1">Uncharacterized protein</fullName>
    </submittedName>
</protein>
<evidence type="ECO:0000313" key="1">
    <source>
        <dbReference type="EMBL" id="GLK14819.1"/>
    </source>
</evidence>
<organism evidence="1 2">
    <name type="scientific">Streptosporangium carneum</name>
    <dbReference type="NCBI Taxonomy" id="47481"/>
    <lineage>
        <taxon>Bacteria</taxon>
        <taxon>Bacillati</taxon>
        <taxon>Actinomycetota</taxon>
        <taxon>Actinomycetes</taxon>
        <taxon>Streptosporangiales</taxon>
        <taxon>Streptosporangiaceae</taxon>
        <taxon>Streptosporangium</taxon>
    </lineage>
</organism>
<keyword evidence="2" id="KW-1185">Reference proteome</keyword>
<proteinExistence type="predicted"/>
<gene>
    <name evidence="1" type="ORF">GCM10017600_82310</name>
</gene>
<dbReference type="EMBL" id="BSEV01000037">
    <property type="protein sequence ID" value="GLK14819.1"/>
    <property type="molecule type" value="Genomic_DNA"/>
</dbReference>
<name>A0A9W6IBT9_9ACTN</name>
<comment type="caution">
    <text evidence="1">The sequence shown here is derived from an EMBL/GenBank/DDBJ whole genome shotgun (WGS) entry which is preliminary data.</text>
</comment>
<accession>A0A9W6IBT9</accession>
<dbReference type="Proteomes" id="UP001143474">
    <property type="component" value="Unassembled WGS sequence"/>
</dbReference>
<reference evidence="1" key="1">
    <citation type="journal article" date="2014" name="Int. J. Syst. Evol. Microbiol.">
        <title>Complete genome sequence of Corynebacterium casei LMG S-19264T (=DSM 44701T), isolated from a smear-ripened cheese.</title>
        <authorList>
            <consortium name="US DOE Joint Genome Institute (JGI-PGF)"/>
            <person name="Walter F."/>
            <person name="Albersmeier A."/>
            <person name="Kalinowski J."/>
            <person name="Ruckert C."/>
        </authorList>
    </citation>
    <scope>NUCLEOTIDE SEQUENCE</scope>
    <source>
        <strain evidence="1">VKM Ac-2007</strain>
    </source>
</reference>